<reference evidence="2 3" key="1">
    <citation type="journal article" date="2016" name="Mol. Biol. Evol.">
        <title>Comparative Genomics of Early-Diverging Mushroom-Forming Fungi Provides Insights into the Origins of Lignocellulose Decay Capabilities.</title>
        <authorList>
            <person name="Nagy L.G."/>
            <person name="Riley R."/>
            <person name="Tritt A."/>
            <person name="Adam C."/>
            <person name="Daum C."/>
            <person name="Floudas D."/>
            <person name="Sun H."/>
            <person name="Yadav J.S."/>
            <person name="Pangilinan J."/>
            <person name="Larsson K.H."/>
            <person name="Matsuura K."/>
            <person name="Barry K."/>
            <person name="Labutti K."/>
            <person name="Kuo R."/>
            <person name="Ohm R.A."/>
            <person name="Bhattacharya S.S."/>
            <person name="Shirouzu T."/>
            <person name="Yoshinaga Y."/>
            <person name="Martin F.M."/>
            <person name="Grigoriev I.V."/>
            <person name="Hibbett D.S."/>
        </authorList>
    </citation>
    <scope>NUCLEOTIDE SEQUENCE [LARGE SCALE GENOMIC DNA]</scope>
    <source>
        <strain evidence="2 3">HHB10207 ss-3</strain>
    </source>
</reference>
<dbReference type="GO" id="GO:0000994">
    <property type="term" value="F:RNA polymerase III core binding"/>
    <property type="evidence" value="ECO:0007669"/>
    <property type="project" value="TreeGrafter"/>
</dbReference>
<feature type="region of interest" description="Disordered" evidence="1">
    <location>
        <begin position="252"/>
        <end position="288"/>
    </location>
</feature>
<evidence type="ECO:0000313" key="3">
    <source>
        <dbReference type="Proteomes" id="UP000076798"/>
    </source>
</evidence>
<dbReference type="Proteomes" id="UP000076798">
    <property type="component" value="Unassembled WGS sequence"/>
</dbReference>
<dbReference type="PANTHER" id="PTHR22504:SF0">
    <property type="entry name" value="REPRESSOR OF RNA POLYMERASE III TRANSCRIPTION MAF1 HOMOLOG"/>
    <property type="match status" value="1"/>
</dbReference>
<name>A0A166GLM4_9AGAM</name>
<proteinExistence type="predicted"/>
<dbReference type="GO" id="GO:0005634">
    <property type="term" value="C:nucleus"/>
    <property type="evidence" value="ECO:0007669"/>
    <property type="project" value="TreeGrafter"/>
</dbReference>
<organism evidence="2 3">
    <name type="scientific">Sistotremastrum suecicum HHB10207 ss-3</name>
    <dbReference type="NCBI Taxonomy" id="1314776"/>
    <lineage>
        <taxon>Eukaryota</taxon>
        <taxon>Fungi</taxon>
        <taxon>Dikarya</taxon>
        <taxon>Basidiomycota</taxon>
        <taxon>Agaricomycotina</taxon>
        <taxon>Agaricomycetes</taxon>
        <taxon>Sistotremastrales</taxon>
        <taxon>Sistotremastraceae</taxon>
        <taxon>Sistotremastrum</taxon>
    </lineage>
</organism>
<sequence>MKYLELPELASLSRMLTHNSNECIVHTRLEAYSCKAITKDKRMYRHLEHSYHAEEFAQSPPYLAMEREPEMTVFGPMDKHASRKTLYLLIATLNHAFPDHDFSDLRPDNFSREENGAAILNALSTTLMSLTGKSSSVGTWAPRTYSAYPPSSHDFFPASLPTSSSPPSHIASPFAPPPIMSGTHPTLYKMLDNIIKLDDCDVYTYNPDMHEDPHAGDSDDEDDWVDSDDDSSSVASAADELFDFFDDDDTAKTASRNTSRRQSQPWDTDDEQKSPVESSNPSSRIRNMKSRRHGGLLWSSNFFFFNKKQKRMLFVTTWARKKNPDSLSSSVTSDRFAAWDGALGAGARALGLSLSDRQMTRIATAS</sequence>
<protein>
    <submittedName>
        <fullName evidence="2">Maf1-domain-containing protein</fullName>
    </submittedName>
</protein>
<dbReference type="InterPro" id="IPR038564">
    <property type="entry name" value="Maf1_sf"/>
</dbReference>
<dbReference type="GO" id="GO:0016480">
    <property type="term" value="P:negative regulation of transcription by RNA polymerase III"/>
    <property type="evidence" value="ECO:0007669"/>
    <property type="project" value="InterPro"/>
</dbReference>
<dbReference type="InterPro" id="IPR015257">
    <property type="entry name" value="Maf1"/>
</dbReference>
<dbReference type="PANTHER" id="PTHR22504">
    <property type="entry name" value="REPRESSOR OF RNA POLYMERASE III TRANSCRIPTION MAF1"/>
    <property type="match status" value="1"/>
</dbReference>
<dbReference type="EMBL" id="KV428018">
    <property type="protein sequence ID" value="KZT41800.1"/>
    <property type="molecule type" value="Genomic_DNA"/>
</dbReference>
<dbReference type="Pfam" id="PF09174">
    <property type="entry name" value="Maf1"/>
    <property type="match status" value="1"/>
</dbReference>
<gene>
    <name evidence="2" type="ORF">SISSUDRAFT_1042313</name>
</gene>
<dbReference type="OrthoDB" id="277029at2759"/>
<dbReference type="Gene3D" id="3.40.1000.50">
    <property type="entry name" value="Repressor of RNA polymerase III transcription Maf1"/>
    <property type="match status" value="2"/>
</dbReference>
<feature type="compositionally biased region" description="Basic and acidic residues" evidence="1">
    <location>
        <begin position="208"/>
        <end position="217"/>
    </location>
</feature>
<feature type="region of interest" description="Disordered" evidence="1">
    <location>
        <begin position="208"/>
        <end position="232"/>
    </location>
</feature>
<evidence type="ECO:0000256" key="1">
    <source>
        <dbReference type="SAM" id="MobiDB-lite"/>
    </source>
</evidence>
<evidence type="ECO:0000313" key="2">
    <source>
        <dbReference type="EMBL" id="KZT41800.1"/>
    </source>
</evidence>
<dbReference type="AlphaFoldDB" id="A0A166GLM4"/>
<dbReference type="STRING" id="1314776.A0A166GLM4"/>
<feature type="compositionally biased region" description="Acidic residues" evidence="1">
    <location>
        <begin position="218"/>
        <end position="231"/>
    </location>
</feature>
<accession>A0A166GLM4</accession>
<feature type="compositionally biased region" description="Polar residues" evidence="1">
    <location>
        <begin position="252"/>
        <end position="266"/>
    </location>
</feature>
<feature type="compositionally biased region" description="Polar residues" evidence="1">
    <location>
        <begin position="275"/>
        <end position="285"/>
    </location>
</feature>
<keyword evidence="3" id="KW-1185">Reference proteome</keyword>